<dbReference type="AlphaFoldDB" id="A0A6M3J901"/>
<organism evidence="1">
    <name type="scientific">viral metagenome</name>
    <dbReference type="NCBI Taxonomy" id="1070528"/>
    <lineage>
        <taxon>unclassified sequences</taxon>
        <taxon>metagenomes</taxon>
        <taxon>organismal metagenomes</taxon>
    </lineage>
</organism>
<protein>
    <submittedName>
        <fullName evidence="1">Uncharacterized protein</fullName>
    </submittedName>
</protein>
<dbReference type="EMBL" id="MT145192">
    <property type="protein sequence ID" value="QJI04931.1"/>
    <property type="molecule type" value="Genomic_DNA"/>
</dbReference>
<name>A0A6M3J901_9ZZZZ</name>
<evidence type="ECO:0000313" key="2">
    <source>
        <dbReference type="EMBL" id="QJI04931.1"/>
    </source>
</evidence>
<reference evidence="1" key="1">
    <citation type="submission" date="2020-03" db="EMBL/GenBank/DDBJ databases">
        <title>The deep terrestrial virosphere.</title>
        <authorList>
            <person name="Holmfeldt K."/>
            <person name="Nilsson E."/>
            <person name="Simone D."/>
            <person name="Lopez-Fernandez M."/>
            <person name="Wu X."/>
            <person name="de Brujin I."/>
            <person name="Lundin D."/>
            <person name="Andersson A."/>
            <person name="Bertilsson S."/>
            <person name="Dopson M."/>
        </authorList>
    </citation>
    <scope>NUCLEOTIDE SEQUENCE</scope>
    <source>
        <strain evidence="2">MM415A00125</strain>
        <strain evidence="1">MM415B00372</strain>
    </source>
</reference>
<proteinExistence type="predicted"/>
<dbReference type="EMBL" id="MT141545">
    <property type="protein sequence ID" value="QJA65848.1"/>
    <property type="molecule type" value="Genomic_DNA"/>
</dbReference>
<accession>A0A6M3J901</accession>
<evidence type="ECO:0000313" key="1">
    <source>
        <dbReference type="EMBL" id="QJA65848.1"/>
    </source>
</evidence>
<sequence>MQQIKIDELRLDSKEVTFHIEDTEDYPYPTRQAVWDSLNEQFQKLQRIADLKGKIIAFVPEGYDADAMEYIPRSRVIKVEGD</sequence>
<gene>
    <name evidence="2" type="ORF">MM415A00125_0024</name>
    <name evidence="1" type="ORF">MM415B00372_0039</name>
</gene>